<organism evidence="2 3">
    <name type="scientific">Gordonia alkaliphila</name>
    <dbReference type="NCBI Taxonomy" id="1053547"/>
    <lineage>
        <taxon>Bacteria</taxon>
        <taxon>Bacillati</taxon>
        <taxon>Actinomycetota</taxon>
        <taxon>Actinomycetes</taxon>
        <taxon>Mycobacteriales</taxon>
        <taxon>Gordoniaceae</taxon>
        <taxon>Gordonia</taxon>
    </lineage>
</organism>
<dbReference type="Proteomes" id="UP001500822">
    <property type="component" value="Unassembled WGS sequence"/>
</dbReference>
<feature type="chain" id="PRO_5046453963" description="Lipoprotein LpqE" evidence="1">
    <location>
        <begin position="31"/>
        <end position="244"/>
    </location>
</feature>
<dbReference type="EMBL" id="BAABIE010000004">
    <property type="protein sequence ID" value="GAA4744771.1"/>
    <property type="molecule type" value="Genomic_DNA"/>
</dbReference>
<accession>A0ABP8Z2R8</accession>
<gene>
    <name evidence="2" type="ORF">GCM10023217_12180</name>
</gene>
<keyword evidence="1" id="KW-0732">Signal</keyword>
<evidence type="ECO:0008006" key="4">
    <source>
        <dbReference type="Google" id="ProtNLM"/>
    </source>
</evidence>
<evidence type="ECO:0000313" key="3">
    <source>
        <dbReference type="Proteomes" id="UP001500822"/>
    </source>
</evidence>
<reference evidence="3" key="1">
    <citation type="journal article" date="2019" name="Int. J. Syst. Evol. Microbiol.">
        <title>The Global Catalogue of Microorganisms (GCM) 10K type strain sequencing project: providing services to taxonomists for standard genome sequencing and annotation.</title>
        <authorList>
            <consortium name="The Broad Institute Genomics Platform"/>
            <consortium name="The Broad Institute Genome Sequencing Center for Infectious Disease"/>
            <person name="Wu L."/>
            <person name="Ma J."/>
        </authorList>
    </citation>
    <scope>NUCLEOTIDE SEQUENCE [LARGE SCALE GENOMIC DNA]</scope>
    <source>
        <strain evidence="3">JCM 18077</strain>
    </source>
</reference>
<dbReference type="RefSeq" id="WP_345312797.1">
    <property type="nucleotide sequence ID" value="NZ_BAABIE010000004.1"/>
</dbReference>
<feature type="signal peptide" evidence="1">
    <location>
        <begin position="1"/>
        <end position="30"/>
    </location>
</feature>
<keyword evidence="3" id="KW-1185">Reference proteome</keyword>
<evidence type="ECO:0000256" key="1">
    <source>
        <dbReference type="SAM" id="SignalP"/>
    </source>
</evidence>
<sequence length="244" mass="24861">MSVFTRTTRRVATGTAITALGLAVALGTTACSSGKIAQTNNQEAAINGANGTLKLGAGEEIDGQIVDPGSIAVRNLQIMFPVDNSAEVFADGGPFKLVFTIANDSVIRKVKLTGITATKGKVEFISSSGARSASPGDAGLISPGAALNAGVPSNVPAEDAKKDGISRVDAELSGTGDTVANGLTTPLTLHFEIYDLETGPDGKPRNAPLTKKSITIDTPVDGTPVVERQDVVRDVQPPAGEGGH</sequence>
<comment type="caution">
    <text evidence="2">The sequence shown here is derived from an EMBL/GenBank/DDBJ whole genome shotgun (WGS) entry which is preliminary data.</text>
</comment>
<dbReference type="PROSITE" id="PS51257">
    <property type="entry name" value="PROKAR_LIPOPROTEIN"/>
    <property type="match status" value="1"/>
</dbReference>
<proteinExistence type="predicted"/>
<evidence type="ECO:0000313" key="2">
    <source>
        <dbReference type="EMBL" id="GAA4744771.1"/>
    </source>
</evidence>
<protein>
    <recommendedName>
        <fullName evidence="4">Lipoprotein LpqE</fullName>
    </recommendedName>
</protein>
<name>A0ABP8Z2R8_9ACTN</name>